<evidence type="ECO:0000259" key="2">
    <source>
        <dbReference type="Pfam" id="PF02470"/>
    </source>
</evidence>
<evidence type="ECO:0000313" key="3">
    <source>
        <dbReference type="EMBL" id="GAA4391003.1"/>
    </source>
</evidence>
<dbReference type="EMBL" id="BAABFR010000024">
    <property type="protein sequence ID" value="GAA4391003.1"/>
    <property type="molecule type" value="Genomic_DNA"/>
</dbReference>
<feature type="chain" id="PRO_5047398483" description="Mce/MlaD domain-containing protein" evidence="1">
    <location>
        <begin position="27"/>
        <end position="368"/>
    </location>
</feature>
<organism evidence="3 4">
    <name type="scientific">Tsukamurella soli</name>
    <dbReference type="NCBI Taxonomy" id="644556"/>
    <lineage>
        <taxon>Bacteria</taxon>
        <taxon>Bacillati</taxon>
        <taxon>Actinomycetota</taxon>
        <taxon>Actinomycetes</taxon>
        <taxon>Mycobacteriales</taxon>
        <taxon>Tsukamurellaceae</taxon>
        <taxon>Tsukamurella</taxon>
    </lineage>
</organism>
<feature type="domain" description="Mce/MlaD" evidence="2">
    <location>
        <begin position="44"/>
        <end position="110"/>
    </location>
</feature>
<keyword evidence="4" id="KW-1185">Reference proteome</keyword>
<reference evidence="4" key="1">
    <citation type="journal article" date="2019" name="Int. J. Syst. Evol. Microbiol.">
        <title>The Global Catalogue of Microorganisms (GCM) 10K type strain sequencing project: providing services to taxonomists for standard genome sequencing and annotation.</title>
        <authorList>
            <consortium name="The Broad Institute Genomics Platform"/>
            <consortium name="The Broad Institute Genome Sequencing Center for Infectious Disease"/>
            <person name="Wu L."/>
            <person name="Ma J."/>
        </authorList>
    </citation>
    <scope>NUCLEOTIDE SEQUENCE [LARGE SCALE GENOMIC DNA]</scope>
    <source>
        <strain evidence="4">JCM 17688</strain>
    </source>
</reference>
<dbReference type="PANTHER" id="PTHR33371">
    <property type="entry name" value="INTERMEMBRANE PHOSPHOLIPID TRANSPORT SYSTEM BINDING PROTEIN MLAD-RELATED"/>
    <property type="match status" value="1"/>
</dbReference>
<gene>
    <name evidence="3" type="ORF">GCM10023147_19530</name>
</gene>
<dbReference type="Proteomes" id="UP001500635">
    <property type="component" value="Unassembled WGS sequence"/>
</dbReference>
<name>A0ABP8JHX2_9ACTN</name>
<dbReference type="InterPro" id="IPR052336">
    <property type="entry name" value="MlaD_Phospholipid_Transporter"/>
</dbReference>
<dbReference type="Pfam" id="PF02470">
    <property type="entry name" value="MlaD"/>
    <property type="match status" value="1"/>
</dbReference>
<sequence length="368" mass="37151">MRISRGPRGRTFTAAAVGVAAAVTVAASGCSLLGGSGGGDLCAIMPDAIGLYPGNDVTQMGVRIGRVTSVAPRGDSVKVSFSVSDRRLPASVKAVTRSTSILADRALELVGNYTSGPTLNPGTCIARADTATPRSITQTTEAATKLVDSLTRGGASGDIAQLTRILDAQTTPAVSTHANSALTDTSTLLSDPAGFVGDVSSILADLRPLLGSTAAQWGQLLTSLDHGPAVLQAYGQTVFPAVTAIYTGLPGAINMSADMVLRYGDILSPTLDTAAAAIHLAATSVHSIDGLVKMLPVFGDSLAALAGRGGAAGGYQITMPQVQVPVADPQALCGRLNGRRPGSCTVAGAGAQLATIDLLQSVYQGAQR</sequence>
<keyword evidence="1" id="KW-0732">Signal</keyword>
<accession>A0ABP8JHX2</accession>
<dbReference type="PANTHER" id="PTHR33371:SF4">
    <property type="entry name" value="INTERMEMBRANE PHOSPHOLIPID TRANSPORT SYSTEM BINDING PROTEIN MLAD"/>
    <property type="match status" value="1"/>
</dbReference>
<comment type="caution">
    <text evidence="3">The sequence shown here is derived from an EMBL/GenBank/DDBJ whole genome shotgun (WGS) entry which is preliminary data.</text>
</comment>
<evidence type="ECO:0000256" key="1">
    <source>
        <dbReference type="SAM" id="SignalP"/>
    </source>
</evidence>
<evidence type="ECO:0000313" key="4">
    <source>
        <dbReference type="Proteomes" id="UP001500635"/>
    </source>
</evidence>
<dbReference type="InterPro" id="IPR003399">
    <property type="entry name" value="Mce/MlaD"/>
</dbReference>
<dbReference type="RefSeq" id="WP_344994431.1">
    <property type="nucleotide sequence ID" value="NZ_BAABFR010000024.1"/>
</dbReference>
<proteinExistence type="predicted"/>
<dbReference type="PROSITE" id="PS51257">
    <property type="entry name" value="PROKAR_LIPOPROTEIN"/>
    <property type="match status" value="1"/>
</dbReference>
<protein>
    <recommendedName>
        <fullName evidence="2">Mce/MlaD domain-containing protein</fullName>
    </recommendedName>
</protein>
<feature type="signal peptide" evidence="1">
    <location>
        <begin position="1"/>
        <end position="26"/>
    </location>
</feature>